<keyword evidence="4" id="KW-0560">Oxidoreductase</keyword>
<name>A0A0X8NUY9_ALCXX</name>
<dbReference type="Pfam" id="PF00732">
    <property type="entry name" value="GMC_oxred_N"/>
    <property type="match status" value="1"/>
</dbReference>
<dbReference type="AlphaFoldDB" id="A0A0X8NUY9"/>
<keyword evidence="3" id="KW-0274">FAD</keyword>
<feature type="domain" description="Glucose-methanol-choline oxidoreductase C-terminal" evidence="6">
    <location>
        <begin position="448"/>
        <end position="570"/>
    </location>
</feature>
<gene>
    <name evidence="7" type="ORF">AL504_01440</name>
</gene>
<dbReference type="InterPro" id="IPR000172">
    <property type="entry name" value="GMC_OxRdtase_N"/>
</dbReference>
<evidence type="ECO:0000256" key="4">
    <source>
        <dbReference type="ARBA" id="ARBA00023002"/>
    </source>
</evidence>
<evidence type="ECO:0000256" key="3">
    <source>
        <dbReference type="ARBA" id="ARBA00022827"/>
    </source>
</evidence>
<accession>A0A0X8NUY9</accession>
<dbReference type="GO" id="GO:0050660">
    <property type="term" value="F:flavin adenine dinucleotide binding"/>
    <property type="evidence" value="ECO:0007669"/>
    <property type="project" value="InterPro"/>
</dbReference>
<dbReference type="InterPro" id="IPR007867">
    <property type="entry name" value="GMC_OxRtase_C"/>
</dbReference>
<feature type="domain" description="Glucose-methanol-choline oxidoreductase N-terminal" evidence="5">
    <location>
        <begin position="232"/>
        <end position="345"/>
    </location>
</feature>
<evidence type="ECO:0000256" key="2">
    <source>
        <dbReference type="ARBA" id="ARBA00022630"/>
    </source>
</evidence>
<keyword evidence="2" id="KW-0285">Flavoprotein</keyword>
<evidence type="ECO:0000259" key="5">
    <source>
        <dbReference type="Pfam" id="PF00732"/>
    </source>
</evidence>
<dbReference type="PANTHER" id="PTHR46056">
    <property type="entry name" value="LONG-CHAIN-ALCOHOL OXIDASE"/>
    <property type="match status" value="1"/>
</dbReference>
<reference evidence="8" key="1">
    <citation type="submission" date="2015-12" db="EMBL/GenBank/DDBJ databases">
        <title>FDA dAtabase for Regulatory Grade micrObial Sequences (FDA-ARGOS): Supporting development and validation of Infectious Disease Dx tests.</title>
        <authorList>
            <person name="Case J."/>
            <person name="Tallon L."/>
            <person name="Sadzewicz L."/>
            <person name="Sengamalay N."/>
            <person name="Ott S."/>
            <person name="Godinez A."/>
            <person name="Nagaraj S."/>
            <person name="Nadendla S."/>
            <person name="Sichtig H."/>
        </authorList>
    </citation>
    <scope>NUCLEOTIDE SEQUENCE [LARGE SCALE GENOMIC DNA]</scope>
    <source>
        <strain evidence="8">FDAARGOS_147</strain>
    </source>
</reference>
<evidence type="ECO:0000313" key="8">
    <source>
        <dbReference type="Proteomes" id="UP000060602"/>
    </source>
</evidence>
<dbReference type="RefSeq" id="WP_061070932.1">
    <property type="nucleotide sequence ID" value="NZ_CP014060.2"/>
</dbReference>
<evidence type="ECO:0000313" key="7">
    <source>
        <dbReference type="EMBL" id="AMG34841.1"/>
    </source>
</evidence>
<dbReference type="PANTHER" id="PTHR46056:SF12">
    <property type="entry name" value="LONG-CHAIN-ALCOHOL OXIDASE"/>
    <property type="match status" value="1"/>
</dbReference>
<dbReference type="Gene3D" id="3.50.50.60">
    <property type="entry name" value="FAD/NAD(P)-binding domain"/>
    <property type="match status" value="2"/>
</dbReference>
<dbReference type="GO" id="GO:0016614">
    <property type="term" value="F:oxidoreductase activity, acting on CH-OH group of donors"/>
    <property type="evidence" value="ECO:0007669"/>
    <property type="project" value="InterPro"/>
</dbReference>
<dbReference type="SUPFAM" id="SSF54373">
    <property type="entry name" value="FAD-linked reductases, C-terminal domain"/>
    <property type="match status" value="1"/>
</dbReference>
<sequence>MAIKKDKVDAVLVGFGWTGAILGQELTEAGLHVLALERGAMQDTPKDAEYPKVLDELAYSVRGKLFQDLSKETVTIRHGVDDVAVPYRQNGSFLLGTGVGGAGFHWNGMHYRTLPEELELRTRYETRYGKSFIPEGMTIQDFGVTYDELEPYFSKFEYVCGTSGKAGNLNGQIVEGGNPLEGKRSKEFPLPPLATTYGAQLFDKAAREVGFHPYPAPAANASGPYTNPYGVRLGPCNFCGFCENYGCYMYSKASPQTTILPVLLKKPNFELRTHSHVIKVNLDSTGKKAVGVTYIDAQGREIEQPADLVILSAYQMHNVRLLLLSGIGKPYDPKTNEGVVGKNYAYQMNGAVNVLLPKGTQLNPFVGTGAGGVGMDDLNGDQFDHGPLGFVGGASIRHIRYGGRPIKMTPTTPGTPSWGTAWKAGVQDAYQRYMTIGISGSVMSYRDAYLSLDPTYKDSFGQPLLRMTFDWHDNEFDMLGYMGKRMEDVAKAMKPEKHFVAVRKKGARYDTRVYQSTHNTGGAIMGANPKESVVNKYLQSWDVSNVFVMGACVFPQNMGYNPTGLVGALAYWAAQAIRDQYLKNPGPLVQA</sequence>
<comment type="similarity">
    <text evidence="1">Belongs to the GMC oxidoreductase family.</text>
</comment>
<dbReference type="EMBL" id="CP014060">
    <property type="protein sequence ID" value="AMG34841.1"/>
    <property type="molecule type" value="Genomic_DNA"/>
</dbReference>
<organism evidence="7 8">
    <name type="scientific">Alcaligenes xylosoxydans xylosoxydans</name>
    <name type="common">Achromobacter xylosoxidans</name>
    <dbReference type="NCBI Taxonomy" id="85698"/>
    <lineage>
        <taxon>Bacteria</taxon>
        <taxon>Pseudomonadati</taxon>
        <taxon>Pseudomonadota</taxon>
        <taxon>Betaproteobacteria</taxon>
        <taxon>Burkholderiales</taxon>
        <taxon>Alcaligenaceae</taxon>
        <taxon>Achromobacter</taxon>
    </lineage>
</organism>
<protein>
    <submittedName>
        <fullName evidence="7">GMC family oxidoreductase</fullName>
    </submittedName>
</protein>
<evidence type="ECO:0000259" key="6">
    <source>
        <dbReference type="Pfam" id="PF05199"/>
    </source>
</evidence>
<dbReference type="Pfam" id="PF05199">
    <property type="entry name" value="GMC_oxred_C"/>
    <property type="match status" value="1"/>
</dbReference>
<dbReference type="Proteomes" id="UP000060602">
    <property type="component" value="Chromosome"/>
</dbReference>
<dbReference type="SUPFAM" id="SSF51905">
    <property type="entry name" value="FAD/NAD(P)-binding domain"/>
    <property type="match status" value="1"/>
</dbReference>
<evidence type="ECO:0000256" key="1">
    <source>
        <dbReference type="ARBA" id="ARBA00010790"/>
    </source>
</evidence>
<dbReference type="InterPro" id="IPR036188">
    <property type="entry name" value="FAD/NAD-bd_sf"/>
</dbReference>
<proteinExistence type="inferred from homology"/>